<proteinExistence type="predicted"/>
<sequence>MFRKLLPALLASAVAGCMTPGAPLADRGVESVNQPVLTQSSFVVDMAAPGGVLPPSEVTRLDSWFQSLGLGYGDSIYVDGAYSDTARAQVADVAGKYGMMVLPAAPVTAGMVPEGTVRVVVSRTRAEVAGCPNWTVPSQPNFENRSMSNYGCAVNSNLAAMVADPRDLFHGREGTGVGDADTAAKAVDFYRRSAPTGKEGLKDMSTKKDKQ</sequence>
<dbReference type="Pfam" id="PF09476">
    <property type="entry name" value="Pilus_CpaD"/>
    <property type="match status" value="1"/>
</dbReference>
<feature type="compositionally biased region" description="Basic and acidic residues" evidence="1">
    <location>
        <begin position="199"/>
        <end position="211"/>
    </location>
</feature>
<dbReference type="EMBL" id="JAMGBC010000001">
    <property type="protein sequence ID" value="MCL6678581.1"/>
    <property type="molecule type" value="Genomic_DNA"/>
</dbReference>
<gene>
    <name evidence="2" type="ORF">LZ519_04515</name>
</gene>
<accession>A0ABT0RE88</accession>
<dbReference type="RefSeq" id="WP_249867527.1">
    <property type="nucleotide sequence ID" value="NZ_JAMGBC010000001.1"/>
</dbReference>
<protein>
    <submittedName>
        <fullName evidence="2">CpaD family pilus assembly protein</fullName>
    </submittedName>
</protein>
<evidence type="ECO:0000313" key="2">
    <source>
        <dbReference type="EMBL" id="MCL6678581.1"/>
    </source>
</evidence>
<comment type="caution">
    <text evidence="2">The sequence shown here is derived from an EMBL/GenBank/DDBJ whole genome shotgun (WGS) entry which is preliminary data.</text>
</comment>
<dbReference type="InterPro" id="IPR019027">
    <property type="entry name" value="Pilus_biogenesis_CpaD-related"/>
</dbReference>
<reference evidence="2" key="1">
    <citation type="submission" date="2022-05" db="EMBL/GenBank/DDBJ databases">
        <authorList>
            <person name="Jo J.-H."/>
            <person name="Im W.-T."/>
        </authorList>
    </citation>
    <scope>NUCLEOTIDE SEQUENCE</scope>
    <source>
        <strain evidence="2">RG327</strain>
    </source>
</reference>
<dbReference type="PROSITE" id="PS51257">
    <property type="entry name" value="PROKAR_LIPOPROTEIN"/>
    <property type="match status" value="1"/>
</dbReference>
<dbReference type="Proteomes" id="UP001165343">
    <property type="component" value="Unassembled WGS sequence"/>
</dbReference>
<keyword evidence="3" id="KW-1185">Reference proteome</keyword>
<name>A0ABT0RE88_9SPHN</name>
<organism evidence="2 3">
    <name type="scientific">Sphingomonas anseongensis</name>
    <dbReference type="NCBI Taxonomy" id="2908207"/>
    <lineage>
        <taxon>Bacteria</taxon>
        <taxon>Pseudomonadati</taxon>
        <taxon>Pseudomonadota</taxon>
        <taxon>Alphaproteobacteria</taxon>
        <taxon>Sphingomonadales</taxon>
        <taxon>Sphingomonadaceae</taxon>
        <taxon>Sphingomonas</taxon>
    </lineage>
</organism>
<evidence type="ECO:0000256" key="1">
    <source>
        <dbReference type="SAM" id="MobiDB-lite"/>
    </source>
</evidence>
<feature type="region of interest" description="Disordered" evidence="1">
    <location>
        <begin position="191"/>
        <end position="211"/>
    </location>
</feature>
<evidence type="ECO:0000313" key="3">
    <source>
        <dbReference type="Proteomes" id="UP001165343"/>
    </source>
</evidence>